<gene>
    <name evidence="1" type="ORF">VP01_3863g1</name>
</gene>
<organism evidence="1 2">
    <name type="scientific">Puccinia sorghi</name>
    <dbReference type="NCBI Taxonomy" id="27349"/>
    <lineage>
        <taxon>Eukaryota</taxon>
        <taxon>Fungi</taxon>
        <taxon>Dikarya</taxon>
        <taxon>Basidiomycota</taxon>
        <taxon>Pucciniomycotina</taxon>
        <taxon>Pucciniomycetes</taxon>
        <taxon>Pucciniales</taxon>
        <taxon>Pucciniaceae</taxon>
        <taxon>Puccinia</taxon>
    </lineage>
</organism>
<dbReference type="Proteomes" id="UP000037035">
    <property type="component" value="Unassembled WGS sequence"/>
</dbReference>
<name>A0A0L6USZ7_9BASI</name>
<dbReference type="EMBL" id="LAVV01008905">
    <property type="protein sequence ID" value="KNZ51681.1"/>
    <property type="molecule type" value="Genomic_DNA"/>
</dbReference>
<reference evidence="1 2" key="1">
    <citation type="submission" date="2015-08" db="EMBL/GenBank/DDBJ databases">
        <title>Next Generation Sequencing and Analysis of the Genome of Puccinia sorghi L Schw, the Causal Agent of Maize Common Rust.</title>
        <authorList>
            <person name="Rochi L."/>
            <person name="Burguener G."/>
            <person name="Darino M."/>
            <person name="Turjanski A."/>
            <person name="Kreff E."/>
            <person name="Dieguez M.J."/>
            <person name="Sacco F."/>
        </authorList>
    </citation>
    <scope>NUCLEOTIDE SEQUENCE [LARGE SCALE GENOMIC DNA]</scope>
    <source>
        <strain evidence="1 2">RO10H11247</strain>
    </source>
</reference>
<sequence>MVELNFTLFKLVTCVSSFNTSFTIQKCLNIHFFYEF</sequence>
<dbReference type="AlphaFoldDB" id="A0A0L6USZ7"/>
<dbReference type="VEuPathDB" id="FungiDB:VP01_3863g1"/>
<evidence type="ECO:0000313" key="1">
    <source>
        <dbReference type="EMBL" id="KNZ51681.1"/>
    </source>
</evidence>
<keyword evidence="2" id="KW-1185">Reference proteome</keyword>
<proteinExistence type="predicted"/>
<accession>A0A0L6USZ7</accession>
<comment type="caution">
    <text evidence="1">The sequence shown here is derived from an EMBL/GenBank/DDBJ whole genome shotgun (WGS) entry which is preliminary data.</text>
</comment>
<evidence type="ECO:0000313" key="2">
    <source>
        <dbReference type="Proteomes" id="UP000037035"/>
    </source>
</evidence>
<protein>
    <submittedName>
        <fullName evidence="1">Putative signal peptide protein</fullName>
    </submittedName>
</protein>